<reference evidence="1 2" key="1">
    <citation type="submission" date="2018-11" db="EMBL/GenBank/DDBJ databases">
        <title>Genome sequencing and assembly of Anaerosphaera sp. nov., GS7-6-2.</title>
        <authorList>
            <person name="Rettenmaier R."/>
            <person name="Liebl W."/>
            <person name="Zverlov V."/>
        </authorList>
    </citation>
    <scope>NUCLEOTIDE SEQUENCE [LARGE SCALE GENOMIC DNA]</scope>
    <source>
        <strain evidence="1 2">GS7-6-2</strain>
    </source>
</reference>
<name>A0A437S4R4_9FIRM</name>
<dbReference type="EMBL" id="RLIH01000018">
    <property type="protein sequence ID" value="RVU54001.1"/>
    <property type="molecule type" value="Genomic_DNA"/>
</dbReference>
<sequence length="140" mass="16113">MKFLNKYRHLIILIVLGLIVGHRFTSKSFQLDRVLNQMNVESVTLKMGEEEKIIVSKEGISKFSSTFGAIKVRKVGNQTIDGDSLYSIIIGTSDTRYEMIFFDNGKFQLLYDYEGENHKDTYKILKGLKDEELFSLFGIN</sequence>
<dbReference type="Proteomes" id="UP000288812">
    <property type="component" value="Unassembled WGS sequence"/>
</dbReference>
<dbReference type="RefSeq" id="WP_127725266.1">
    <property type="nucleotide sequence ID" value="NZ_RLIH01000018.1"/>
</dbReference>
<gene>
    <name evidence="1" type="ORF">EF514_09805</name>
</gene>
<organism evidence="1 2">
    <name type="scientific">Anaerosphaera multitolerans</name>
    <dbReference type="NCBI Taxonomy" id="2487351"/>
    <lineage>
        <taxon>Bacteria</taxon>
        <taxon>Bacillati</taxon>
        <taxon>Bacillota</taxon>
        <taxon>Tissierellia</taxon>
        <taxon>Tissierellales</taxon>
        <taxon>Peptoniphilaceae</taxon>
        <taxon>Anaerosphaera</taxon>
    </lineage>
</organism>
<keyword evidence="2" id="KW-1185">Reference proteome</keyword>
<comment type="caution">
    <text evidence="1">The sequence shown here is derived from an EMBL/GenBank/DDBJ whole genome shotgun (WGS) entry which is preliminary data.</text>
</comment>
<evidence type="ECO:0000313" key="1">
    <source>
        <dbReference type="EMBL" id="RVU54001.1"/>
    </source>
</evidence>
<dbReference type="AlphaFoldDB" id="A0A437S4R4"/>
<evidence type="ECO:0000313" key="2">
    <source>
        <dbReference type="Proteomes" id="UP000288812"/>
    </source>
</evidence>
<proteinExistence type="predicted"/>
<accession>A0A437S4R4</accession>
<protein>
    <submittedName>
        <fullName evidence="1">Uncharacterized protein</fullName>
    </submittedName>
</protein>